<gene>
    <name evidence="5" type="ORF">C8J48_3246</name>
</gene>
<organism evidence="5 6">
    <name type="scientific">Desmospora activa DSM 45169</name>
    <dbReference type="NCBI Taxonomy" id="1121389"/>
    <lineage>
        <taxon>Bacteria</taxon>
        <taxon>Bacillati</taxon>
        <taxon>Bacillota</taxon>
        <taxon>Bacilli</taxon>
        <taxon>Bacillales</taxon>
        <taxon>Thermoactinomycetaceae</taxon>
        <taxon>Desmospora</taxon>
    </lineage>
</organism>
<keyword evidence="1" id="KW-0805">Transcription regulation</keyword>
<dbReference type="CDD" id="cd07377">
    <property type="entry name" value="WHTH_GntR"/>
    <property type="match status" value="1"/>
</dbReference>
<dbReference type="SMART" id="SM00345">
    <property type="entry name" value="HTH_GNTR"/>
    <property type="match status" value="1"/>
</dbReference>
<dbReference type="EMBL" id="PZZP01000002">
    <property type="protein sequence ID" value="PTM56918.1"/>
    <property type="molecule type" value="Genomic_DNA"/>
</dbReference>
<dbReference type="SUPFAM" id="SSF46785">
    <property type="entry name" value="Winged helix' DNA-binding domain"/>
    <property type="match status" value="1"/>
</dbReference>
<comment type="caution">
    <text evidence="5">The sequence shown here is derived from an EMBL/GenBank/DDBJ whole genome shotgun (WGS) entry which is preliminary data.</text>
</comment>
<dbReference type="GO" id="GO:0003700">
    <property type="term" value="F:DNA-binding transcription factor activity"/>
    <property type="evidence" value="ECO:0007669"/>
    <property type="project" value="InterPro"/>
</dbReference>
<proteinExistence type="predicted"/>
<dbReference type="OrthoDB" id="362473at2"/>
<evidence type="ECO:0000313" key="5">
    <source>
        <dbReference type="EMBL" id="PTM56918.1"/>
    </source>
</evidence>
<dbReference type="RefSeq" id="WP_107728204.1">
    <property type="nucleotide sequence ID" value="NZ_PZZP01000002.1"/>
</dbReference>
<accession>A0A2T4Z4V4</accession>
<name>A0A2T4Z4V4_9BACL</name>
<evidence type="ECO:0000256" key="1">
    <source>
        <dbReference type="ARBA" id="ARBA00023015"/>
    </source>
</evidence>
<keyword evidence="3" id="KW-0804">Transcription</keyword>
<keyword evidence="6" id="KW-1185">Reference proteome</keyword>
<evidence type="ECO:0000256" key="3">
    <source>
        <dbReference type="ARBA" id="ARBA00023163"/>
    </source>
</evidence>
<evidence type="ECO:0000256" key="2">
    <source>
        <dbReference type="ARBA" id="ARBA00023125"/>
    </source>
</evidence>
<dbReference type="PANTHER" id="PTHR38445">
    <property type="entry name" value="HTH-TYPE TRANSCRIPTIONAL REPRESSOR YTRA"/>
    <property type="match status" value="1"/>
</dbReference>
<dbReference type="InterPro" id="IPR036388">
    <property type="entry name" value="WH-like_DNA-bd_sf"/>
</dbReference>
<dbReference type="PANTHER" id="PTHR38445:SF9">
    <property type="entry name" value="HTH-TYPE TRANSCRIPTIONAL REPRESSOR YTRA"/>
    <property type="match status" value="1"/>
</dbReference>
<dbReference type="PROSITE" id="PS50949">
    <property type="entry name" value="HTH_GNTR"/>
    <property type="match status" value="1"/>
</dbReference>
<sequence length="137" mass="15809">MALPIRVEASKSIPIYRQIYDQLKELIYSGLLPSGTPLPSIRALAQDLECSVITTRRAYQDLESEGLIVTQRGRGTFVAEVEDPKRERHRRETLQQTLRDAIDQGLRMDFSPQEIRSHFEEELRQSEAGKRKQRGEN</sequence>
<dbReference type="InterPro" id="IPR036390">
    <property type="entry name" value="WH_DNA-bd_sf"/>
</dbReference>
<dbReference type="Proteomes" id="UP000241639">
    <property type="component" value="Unassembled WGS sequence"/>
</dbReference>
<dbReference type="Pfam" id="PF00392">
    <property type="entry name" value="GntR"/>
    <property type="match status" value="1"/>
</dbReference>
<evidence type="ECO:0000259" key="4">
    <source>
        <dbReference type="PROSITE" id="PS50949"/>
    </source>
</evidence>
<dbReference type="GO" id="GO:0003677">
    <property type="term" value="F:DNA binding"/>
    <property type="evidence" value="ECO:0007669"/>
    <property type="project" value="UniProtKB-KW"/>
</dbReference>
<feature type="domain" description="HTH gntR-type" evidence="4">
    <location>
        <begin position="13"/>
        <end position="81"/>
    </location>
</feature>
<dbReference type="Gene3D" id="1.10.10.10">
    <property type="entry name" value="Winged helix-like DNA-binding domain superfamily/Winged helix DNA-binding domain"/>
    <property type="match status" value="1"/>
</dbReference>
<dbReference type="InterPro" id="IPR000524">
    <property type="entry name" value="Tscrpt_reg_HTH_GntR"/>
</dbReference>
<dbReference type="AlphaFoldDB" id="A0A2T4Z4V4"/>
<reference evidence="5 6" key="1">
    <citation type="submission" date="2018-04" db="EMBL/GenBank/DDBJ databases">
        <title>Genomic Encyclopedia of Archaeal and Bacterial Type Strains, Phase II (KMG-II): from individual species to whole genera.</title>
        <authorList>
            <person name="Goeker M."/>
        </authorList>
    </citation>
    <scope>NUCLEOTIDE SEQUENCE [LARGE SCALE GENOMIC DNA]</scope>
    <source>
        <strain evidence="5 6">DSM 45169</strain>
    </source>
</reference>
<evidence type="ECO:0000313" key="6">
    <source>
        <dbReference type="Proteomes" id="UP000241639"/>
    </source>
</evidence>
<keyword evidence="2" id="KW-0238">DNA-binding</keyword>
<protein>
    <submittedName>
        <fullName evidence="5">GntR family transcriptional regulator</fullName>
    </submittedName>
</protein>